<feature type="non-terminal residue" evidence="2">
    <location>
        <position position="348"/>
    </location>
</feature>
<organism evidence="2 3">
    <name type="scientific">Acrasis kona</name>
    <dbReference type="NCBI Taxonomy" id="1008807"/>
    <lineage>
        <taxon>Eukaryota</taxon>
        <taxon>Discoba</taxon>
        <taxon>Heterolobosea</taxon>
        <taxon>Tetramitia</taxon>
        <taxon>Eutetramitia</taxon>
        <taxon>Acrasidae</taxon>
        <taxon>Acrasis</taxon>
    </lineage>
</organism>
<proteinExistence type="predicted"/>
<accession>A0AAW2ZIP3</accession>
<keyword evidence="1" id="KW-1133">Transmembrane helix</keyword>
<keyword evidence="1" id="KW-0812">Transmembrane</keyword>
<dbReference type="PANTHER" id="PTHR35313:SF1">
    <property type="entry name" value="NO EXINE FORMATION 1"/>
    <property type="match status" value="1"/>
</dbReference>
<feature type="transmembrane region" description="Helical" evidence="1">
    <location>
        <begin position="107"/>
        <end position="124"/>
    </location>
</feature>
<feature type="transmembrane region" description="Helical" evidence="1">
    <location>
        <begin position="169"/>
        <end position="187"/>
    </location>
</feature>
<gene>
    <name evidence="2" type="ORF">AKO1_013697</name>
</gene>
<reference evidence="2 3" key="1">
    <citation type="submission" date="2024-03" db="EMBL/GenBank/DDBJ databases">
        <title>The Acrasis kona genome and developmental transcriptomes reveal deep origins of eukaryotic multicellular pathways.</title>
        <authorList>
            <person name="Sheikh S."/>
            <person name="Fu C.-J."/>
            <person name="Brown M.W."/>
            <person name="Baldauf S.L."/>
        </authorList>
    </citation>
    <scope>NUCLEOTIDE SEQUENCE [LARGE SCALE GENOMIC DNA]</scope>
    <source>
        <strain evidence="2 3">ATCC MYA-3509</strain>
    </source>
</reference>
<dbReference type="PANTHER" id="PTHR35313">
    <property type="entry name" value="NO EXINE FORMATION 1"/>
    <property type="match status" value="1"/>
</dbReference>
<feature type="transmembrane region" description="Helical" evidence="1">
    <location>
        <begin position="237"/>
        <end position="257"/>
    </location>
</feature>
<feature type="transmembrane region" description="Helical" evidence="1">
    <location>
        <begin position="81"/>
        <end position="101"/>
    </location>
</feature>
<feature type="transmembrane region" description="Helical" evidence="1">
    <location>
        <begin position="12"/>
        <end position="30"/>
    </location>
</feature>
<keyword evidence="3" id="KW-1185">Reference proteome</keyword>
<evidence type="ECO:0000256" key="1">
    <source>
        <dbReference type="SAM" id="Phobius"/>
    </source>
</evidence>
<dbReference type="Proteomes" id="UP001431209">
    <property type="component" value="Unassembled WGS sequence"/>
</dbReference>
<evidence type="ECO:0000313" key="3">
    <source>
        <dbReference type="Proteomes" id="UP001431209"/>
    </source>
</evidence>
<protein>
    <submittedName>
        <fullName evidence="2">Uncharacterized protein</fullName>
    </submittedName>
</protein>
<evidence type="ECO:0000313" key="2">
    <source>
        <dbReference type="EMBL" id="KAL0489177.1"/>
    </source>
</evidence>
<dbReference type="EMBL" id="JAOPGA020001523">
    <property type="protein sequence ID" value="KAL0489177.1"/>
    <property type="molecule type" value="Genomic_DNA"/>
</dbReference>
<feature type="transmembrane region" description="Helical" evidence="1">
    <location>
        <begin position="269"/>
        <end position="291"/>
    </location>
</feature>
<feature type="transmembrane region" description="Helical" evidence="1">
    <location>
        <begin position="300"/>
        <end position="324"/>
    </location>
</feature>
<feature type="transmembrane region" description="Helical" evidence="1">
    <location>
        <begin position="193"/>
        <end position="216"/>
    </location>
</feature>
<feature type="transmembrane region" description="Helical" evidence="1">
    <location>
        <begin position="36"/>
        <end position="60"/>
    </location>
</feature>
<comment type="caution">
    <text evidence="2">The sequence shown here is derived from an EMBL/GenBank/DDBJ whole genome shotgun (WGS) entry which is preliminary data.</text>
</comment>
<dbReference type="AlphaFoldDB" id="A0AAW2ZIP3"/>
<sequence length="348" mass="39436">MYVLDFLGRKKLSLIAFWGALSLFWMSIYITSFSILFVSFFNFFILIHGSLFAILVGVYGTLQSSWFRRWSPDIALISERILFSMLPVVSIPLLMSVVVGMVGIQNAPFYLCGIMCLLVHLFVVRTKSSFKSLLATPIAPLSTNTLTPTTPSKRTIPLYHAYIQEPAEAQLLCFLCMFLPAVLYWSVHHRTIAFFAGIGHTLNVSVLMAIPLLFLISAPDKYLWWADFRYIGNKHRYGTALVCVSVLLSWFEARIIFQRYPYLLAVPSPWSYILVTGVLYCAITLLAMIIYGEWNTTGKLFIITFSTSAAALLSLAIGLPLWFIPLPTAFTYMTTAFLFTHNWNQFIA</sequence>
<keyword evidence="1" id="KW-0472">Membrane</keyword>
<name>A0AAW2ZIP3_9EUKA</name>